<dbReference type="AlphaFoldDB" id="A0A4Z0Q678"/>
<evidence type="ECO:0000313" key="1">
    <source>
        <dbReference type="EMBL" id="TGE24663.1"/>
    </source>
</evidence>
<reference evidence="1 2" key="1">
    <citation type="submission" date="2019-04" db="EMBL/GenBank/DDBJ databases">
        <authorList>
            <person name="Feng G."/>
            <person name="Zhang J."/>
            <person name="Zhu H."/>
        </authorList>
    </citation>
    <scope>NUCLEOTIDE SEQUENCE [LARGE SCALE GENOMIC DNA]</scope>
    <source>
        <strain evidence="1 2">JCM 31653</strain>
    </source>
</reference>
<organism evidence="1 2">
    <name type="scientific">Hymenobacter aquaticus</name>
    <dbReference type="NCBI Taxonomy" id="1867101"/>
    <lineage>
        <taxon>Bacteria</taxon>
        <taxon>Pseudomonadati</taxon>
        <taxon>Bacteroidota</taxon>
        <taxon>Cytophagia</taxon>
        <taxon>Cytophagales</taxon>
        <taxon>Hymenobacteraceae</taxon>
        <taxon>Hymenobacter</taxon>
    </lineage>
</organism>
<dbReference type="RefSeq" id="WP_135462245.1">
    <property type="nucleotide sequence ID" value="NZ_SRLC01000001.1"/>
</dbReference>
<sequence>MHQYINDCAAYAATCAVAIDPSKVPLPNKPGDYRTSDVLQAFDTGFFAKCYLTEHLHGSSYEMDVDHFVPVNQNLALKYEWANLFPAAHKANMMRPRGWPAGGLLDPCNDQVETRLLATIGPLGRDPRFEAADPTDQAASNTAELLNLLHNGKVGDEVSRQNTKHLRVTIMEQYDRVMRAIQKFLAAQNGSNPQVLANARRQLGDLLSRRAPFTQLMRSMEAVIEFVPTDLLD</sequence>
<keyword evidence="2" id="KW-1185">Reference proteome</keyword>
<gene>
    <name evidence="1" type="ORF">E5K00_05475</name>
</gene>
<dbReference type="EMBL" id="SRLC01000001">
    <property type="protein sequence ID" value="TGE24663.1"/>
    <property type="molecule type" value="Genomic_DNA"/>
</dbReference>
<dbReference type="OrthoDB" id="879809at2"/>
<name>A0A4Z0Q678_9BACT</name>
<comment type="caution">
    <text evidence="1">The sequence shown here is derived from an EMBL/GenBank/DDBJ whole genome shotgun (WGS) entry which is preliminary data.</text>
</comment>
<accession>A0A4Z0Q678</accession>
<dbReference type="Proteomes" id="UP000297549">
    <property type="component" value="Unassembled WGS sequence"/>
</dbReference>
<evidence type="ECO:0000313" key="2">
    <source>
        <dbReference type="Proteomes" id="UP000297549"/>
    </source>
</evidence>
<protein>
    <submittedName>
        <fullName evidence="1">Uncharacterized protein</fullName>
    </submittedName>
</protein>
<proteinExistence type="predicted"/>